<dbReference type="SUPFAM" id="SSF56112">
    <property type="entry name" value="Protein kinase-like (PK-like)"/>
    <property type="match status" value="1"/>
</dbReference>
<reference evidence="10 11" key="1">
    <citation type="submission" date="2019-03" db="EMBL/GenBank/DDBJ databases">
        <title>Genomic Encyclopedia of Type Strains, Phase III (KMG-III): the genomes of soil and plant-associated and newly described type strains.</title>
        <authorList>
            <person name="Whitman W."/>
        </authorList>
    </citation>
    <scope>NUCLEOTIDE SEQUENCE [LARGE SCALE GENOMIC DNA]</scope>
    <source>
        <strain evidence="10 11">VKMAc-2574</strain>
    </source>
</reference>
<name>A0ABY2FCY7_9ACTN</name>
<dbReference type="PANTHER" id="PTHR43289:SF6">
    <property type="entry name" value="SERINE_THREONINE-PROTEIN KINASE NEKL-3"/>
    <property type="match status" value="1"/>
</dbReference>
<keyword evidence="8" id="KW-0812">Transmembrane</keyword>
<feature type="binding site" evidence="7">
    <location>
        <position position="39"/>
    </location>
    <ligand>
        <name>ATP</name>
        <dbReference type="ChEBI" id="CHEBI:30616"/>
    </ligand>
</feature>
<protein>
    <recommendedName>
        <fullName evidence="1">non-specific serine/threonine protein kinase</fullName>
        <ecNumber evidence="1">2.7.11.1</ecNumber>
    </recommendedName>
</protein>
<feature type="transmembrane region" description="Helical" evidence="8">
    <location>
        <begin position="353"/>
        <end position="375"/>
    </location>
</feature>
<evidence type="ECO:0000256" key="2">
    <source>
        <dbReference type="ARBA" id="ARBA00022527"/>
    </source>
</evidence>
<dbReference type="CDD" id="cd14014">
    <property type="entry name" value="STKc_PknB_like"/>
    <property type="match status" value="1"/>
</dbReference>
<accession>A0ABY2FCY7</accession>
<dbReference type="Gene3D" id="1.10.510.10">
    <property type="entry name" value="Transferase(Phosphotransferase) domain 1"/>
    <property type="match status" value="1"/>
</dbReference>
<evidence type="ECO:0000256" key="1">
    <source>
        <dbReference type="ARBA" id="ARBA00012513"/>
    </source>
</evidence>
<dbReference type="Gene3D" id="3.30.200.20">
    <property type="entry name" value="Phosphorylase Kinase, domain 1"/>
    <property type="match status" value="1"/>
</dbReference>
<dbReference type="InterPro" id="IPR017441">
    <property type="entry name" value="Protein_kinase_ATP_BS"/>
</dbReference>
<gene>
    <name evidence="10" type="ORF">EV137_6543</name>
</gene>
<sequence>MGVPTRLGRYVVRRRLGSGGFATVWLAHDEQLDAEVAIKVLADNWGHDDSVRQRFLEEGRFLRRVESEHVVQVHDVGELEDGRPFLVLTYADRGTLADRLKKAPLELPEAVDVVVQVGRGLQALHRRGLLHRDVKPANVLFRSTDDGERAVLSDLGLGKSLDEISRITMPGGTPSYVAPEQALGERLDQRADQYSLGAVAYAALTGRSPHQVDGLGAASRVKVAAPPSSLGFELPEQVDAAIVRALDPDREKRWPDVQSFTRQLVGALDETTRDFPLSTRETVTVASEDLDAKTALSDENQPTIVKPAEPSESVTADSETVALESAAVEPATAEAETASVETAAPRKRRRGRWVVAALLALLVGGGVGYGGHWYLSSRKMIQVSEGQFSVTLPEAWAQSMAQSVWTAPGSTGSAPAFRVSRDPDWSGKTPGVFVGVSKSKLAVPDGKQCSNEGTLQPHMVRELSVTDRVSADCFGADIVLLQRVVDHGDGGSLLVQVVVPGSDVLRATEIADSVQYFD</sequence>
<dbReference type="PROSITE" id="PS00108">
    <property type="entry name" value="PROTEIN_KINASE_ST"/>
    <property type="match status" value="1"/>
</dbReference>
<dbReference type="PROSITE" id="PS00107">
    <property type="entry name" value="PROTEIN_KINASE_ATP"/>
    <property type="match status" value="1"/>
</dbReference>
<dbReference type="InterPro" id="IPR008271">
    <property type="entry name" value="Ser/Thr_kinase_AS"/>
</dbReference>
<keyword evidence="5 10" id="KW-0418">Kinase</keyword>
<dbReference type="EMBL" id="SODU01000003">
    <property type="protein sequence ID" value="TDW88439.1"/>
    <property type="molecule type" value="Genomic_DNA"/>
</dbReference>
<evidence type="ECO:0000256" key="8">
    <source>
        <dbReference type="SAM" id="Phobius"/>
    </source>
</evidence>
<dbReference type="PANTHER" id="PTHR43289">
    <property type="entry name" value="MITOGEN-ACTIVATED PROTEIN KINASE KINASE KINASE 20-RELATED"/>
    <property type="match status" value="1"/>
</dbReference>
<dbReference type="InterPro" id="IPR000719">
    <property type="entry name" value="Prot_kinase_dom"/>
</dbReference>
<keyword evidence="3" id="KW-0808">Transferase</keyword>
<keyword evidence="8" id="KW-1133">Transmembrane helix</keyword>
<dbReference type="Pfam" id="PF00069">
    <property type="entry name" value="Pkinase"/>
    <property type="match status" value="1"/>
</dbReference>
<keyword evidence="2 10" id="KW-0723">Serine/threonine-protein kinase</keyword>
<keyword evidence="8" id="KW-0472">Membrane</keyword>
<dbReference type="EC" id="2.7.11.1" evidence="1"/>
<evidence type="ECO:0000259" key="9">
    <source>
        <dbReference type="PROSITE" id="PS50011"/>
    </source>
</evidence>
<evidence type="ECO:0000256" key="5">
    <source>
        <dbReference type="ARBA" id="ARBA00022777"/>
    </source>
</evidence>
<evidence type="ECO:0000256" key="3">
    <source>
        <dbReference type="ARBA" id="ARBA00022679"/>
    </source>
</evidence>
<dbReference type="GO" id="GO:0004674">
    <property type="term" value="F:protein serine/threonine kinase activity"/>
    <property type="evidence" value="ECO:0007669"/>
    <property type="project" value="UniProtKB-KW"/>
</dbReference>
<comment type="caution">
    <text evidence="10">The sequence shown here is derived from an EMBL/GenBank/DDBJ whole genome shotgun (WGS) entry which is preliminary data.</text>
</comment>
<evidence type="ECO:0000313" key="10">
    <source>
        <dbReference type="EMBL" id="TDW88439.1"/>
    </source>
</evidence>
<dbReference type="Proteomes" id="UP000295060">
    <property type="component" value="Unassembled WGS sequence"/>
</dbReference>
<feature type="domain" description="Protein kinase" evidence="9">
    <location>
        <begin position="10"/>
        <end position="265"/>
    </location>
</feature>
<evidence type="ECO:0000256" key="4">
    <source>
        <dbReference type="ARBA" id="ARBA00022741"/>
    </source>
</evidence>
<evidence type="ECO:0000256" key="6">
    <source>
        <dbReference type="ARBA" id="ARBA00022840"/>
    </source>
</evidence>
<evidence type="ECO:0000256" key="7">
    <source>
        <dbReference type="PROSITE-ProRule" id="PRU10141"/>
    </source>
</evidence>
<proteinExistence type="predicted"/>
<keyword evidence="11" id="KW-1185">Reference proteome</keyword>
<dbReference type="PROSITE" id="PS50011">
    <property type="entry name" value="PROTEIN_KINASE_DOM"/>
    <property type="match status" value="1"/>
</dbReference>
<dbReference type="InterPro" id="IPR011009">
    <property type="entry name" value="Kinase-like_dom_sf"/>
</dbReference>
<dbReference type="SMART" id="SM00220">
    <property type="entry name" value="S_TKc"/>
    <property type="match status" value="1"/>
</dbReference>
<keyword evidence="4 7" id="KW-0547">Nucleotide-binding</keyword>
<evidence type="ECO:0000313" key="11">
    <source>
        <dbReference type="Proteomes" id="UP000295060"/>
    </source>
</evidence>
<organism evidence="10 11">
    <name type="scientific">Kribbella pratensis</name>
    <dbReference type="NCBI Taxonomy" id="2512112"/>
    <lineage>
        <taxon>Bacteria</taxon>
        <taxon>Bacillati</taxon>
        <taxon>Actinomycetota</taxon>
        <taxon>Actinomycetes</taxon>
        <taxon>Propionibacteriales</taxon>
        <taxon>Kribbellaceae</taxon>
        <taxon>Kribbella</taxon>
    </lineage>
</organism>
<keyword evidence="6 7" id="KW-0067">ATP-binding</keyword>